<proteinExistence type="predicted"/>
<keyword evidence="3" id="KW-1185">Reference proteome</keyword>
<evidence type="ECO:0000313" key="3">
    <source>
        <dbReference type="Proteomes" id="UP000783863"/>
    </source>
</evidence>
<dbReference type="Proteomes" id="UP000783863">
    <property type="component" value="Unassembled WGS sequence"/>
</dbReference>
<feature type="compositionally biased region" description="Basic and acidic residues" evidence="1">
    <location>
        <begin position="80"/>
        <end position="93"/>
    </location>
</feature>
<dbReference type="AlphaFoldDB" id="A0A8J8C825"/>
<dbReference type="EMBL" id="RKLQ01000002">
    <property type="protein sequence ID" value="MBX0303897.1"/>
    <property type="molecule type" value="Genomic_DNA"/>
</dbReference>
<sequence>MAEQAVELAEFVLVEDRRLVGNDRTRVPQAVANRPRVAGVVPGDQKVVEVDADPDDCGEDDPAKPGQQVQPGVEAGGQADGDREQEVVSRVDRNPSTVGSQRRHLSGPFGYRQ</sequence>
<feature type="compositionally biased region" description="Acidic residues" evidence="1">
    <location>
        <begin position="50"/>
        <end position="60"/>
    </location>
</feature>
<gene>
    <name evidence="2" type="ORF">EGD98_09480</name>
</gene>
<comment type="caution">
    <text evidence="2">The sequence shown here is derived from an EMBL/GenBank/DDBJ whole genome shotgun (WGS) entry which is preliminary data.</text>
</comment>
<evidence type="ECO:0000256" key="1">
    <source>
        <dbReference type="SAM" id="MobiDB-lite"/>
    </source>
</evidence>
<organism evidence="2 3">
    <name type="scientific">Haloarcula salinisoli</name>
    <dbReference type="NCBI Taxonomy" id="2487746"/>
    <lineage>
        <taxon>Archaea</taxon>
        <taxon>Methanobacteriati</taxon>
        <taxon>Methanobacteriota</taxon>
        <taxon>Stenosarchaea group</taxon>
        <taxon>Halobacteria</taxon>
        <taxon>Halobacteriales</taxon>
        <taxon>Haloarculaceae</taxon>
        <taxon>Haloarcula</taxon>
    </lineage>
</organism>
<dbReference type="RefSeq" id="WP_220588137.1">
    <property type="nucleotide sequence ID" value="NZ_RKLQ01000002.1"/>
</dbReference>
<evidence type="ECO:0000313" key="2">
    <source>
        <dbReference type="EMBL" id="MBX0303897.1"/>
    </source>
</evidence>
<accession>A0A8J8C825</accession>
<reference evidence="2" key="1">
    <citation type="submission" date="2021-06" db="EMBL/GenBank/DDBJ databases">
        <title>Halomicroarcula sp. F24A a new haloarchaeum isolated from saline soil.</title>
        <authorList>
            <person name="Duran-Viseras A."/>
            <person name="Sanchez-Porro C."/>
            <person name="Ventosa A."/>
        </authorList>
    </citation>
    <scope>NUCLEOTIDE SEQUENCE</scope>
    <source>
        <strain evidence="2">F24A</strain>
    </source>
</reference>
<protein>
    <submittedName>
        <fullName evidence="2">Uncharacterized protein</fullName>
    </submittedName>
</protein>
<feature type="region of interest" description="Disordered" evidence="1">
    <location>
        <begin position="50"/>
        <end position="113"/>
    </location>
</feature>
<name>A0A8J8C825_9EURY</name>